<gene>
    <name evidence="1" type="ORF">ESCO13_00064</name>
</gene>
<name>A0A1D7XF82_9CAUD</name>
<dbReference type="Proteomes" id="UP000225358">
    <property type="component" value="Segment"/>
</dbReference>
<organism evidence="1 2">
    <name type="scientific">Escherichia phage ESCO13</name>
    <dbReference type="NCBI Taxonomy" id="1881104"/>
    <lineage>
        <taxon>Viruses</taxon>
        <taxon>Duplodnaviria</taxon>
        <taxon>Heunggongvirae</taxon>
        <taxon>Uroviricota</taxon>
        <taxon>Caudoviricetes</taxon>
        <taxon>Stephanstirmvirinae</taxon>
        <taxon>Phapecoctavirus</taxon>
        <taxon>Phapecoctavirus ESCO13</taxon>
    </lineage>
</organism>
<keyword evidence="2" id="KW-1185">Reference proteome</keyword>
<sequence length="149" mass="17067">MSQNAKEKEVITVIRQMEGAENNAFVTKILLNIFEDVILNNPGHKDYQYDVMMGALLEINKNTFAEYEQHMLLPEEDQDYLLSGALSAQENFYHVLNMAYADELAVSLEERIQMVRDVMNEQIQEVEDLVAEPLAEIRAAIEKQKGTQS</sequence>
<dbReference type="EMBL" id="KX552041">
    <property type="protein sequence ID" value="AOQ27200.1"/>
    <property type="molecule type" value="Genomic_DNA"/>
</dbReference>
<protein>
    <submittedName>
        <fullName evidence="1">Uncharacterized protein</fullName>
    </submittedName>
</protein>
<accession>A0A1D7XF82</accession>
<reference evidence="1" key="1">
    <citation type="submission" date="2017-02" db="EMBL/GenBank/DDBJ databases">
        <title>Complete genome sequence of two Escherichia coli phages, vB_EcoM_ ESCO5 and vB_EcoM_ESCO13, which are related to phAPEC8.</title>
        <authorList>
            <person name="Trotereau A."/>
            <person name="Gonnet M."/>
            <person name="Viardot A."/>
            <person name="Lalmanach A.-C."/>
            <person name="Guabiraba R."/>
            <person name="Chanteloup N."/>
            <person name="Schouler C."/>
        </authorList>
    </citation>
    <scope>NUCLEOTIDE SEQUENCE [LARGE SCALE GENOMIC DNA]</scope>
</reference>
<proteinExistence type="predicted"/>
<evidence type="ECO:0000313" key="2">
    <source>
        <dbReference type="Proteomes" id="UP000225358"/>
    </source>
</evidence>
<evidence type="ECO:0000313" key="1">
    <source>
        <dbReference type="EMBL" id="AOQ27200.1"/>
    </source>
</evidence>